<dbReference type="Pfam" id="PF13385">
    <property type="entry name" value="Laminin_G_3"/>
    <property type="match status" value="1"/>
</dbReference>
<organism evidence="2 3">
    <name type="scientific">Mucisphaera calidilacus</name>
    <dbReference type="NCBI Taxonomy" id="2527982"/>
    <lineage>
        <taxon>Bacteria</taxon>
        <taxon>Pseudomonadati</taxon>
        <taxon>Planctomycetota</taxon>
        <taxon>Phycisphaerae</taxon>
        <taxon>Phycisphaerales</taxon>
        <taxon>Phycisphaeraceae</taxon>
        <taxon>Mucisphaera</taxon>
    </lineage>
</organism>
<dbReference type="RefSeq" id="WP_236254804.1">
    <property type="nucleotide sequence ID" value="NZ_CP036280.1"/>
</dbReference>
<feature type="transmembrane region" description="Helical" evidence="1">
    <location>
        <begin position="80"/>
        <end position="104"/>
    </location>
</feature>
<evidence type="ECO:0000313" key="3">
    <source>
        <dbReference type="Proteomes" id="UP000320386"/>
    </source>
</evidence>
<reference evidence="2 3" key="1">
    <citation type="submission" date="2019-02" db="EMBL/GenBank/DDBJ databases">
        <title>Deep-cultivation of Planctomycetes and their phenomic and genomic characterization uncovers novel biology.</title>
        <authorList>
            <person name="Wiegand S."/>
            <person name="Jogler M."/>
            <person name="Boedeker C."/>
            <person name="Pinto D."/>
            <person name="Vollmers J."/>
            <person name="Rivas-Marin E."/>
            <person name="Kohn T."/>
            <person name="Peeters S.H."/>
            <person name="Heuer A."/>
            <person name="Rast P."/>
            <person name="Oberbeckmann S."/>
            <person name="Bunk B."/>
            <person name="Jeske O."/>
            <person name="Meyerdierks A."/>
            <person name="Storesund J.E."/>
            <person name="Kallscheuer N."/>
            <person name="Luecker S."/>
            <person name="Lage O.M."/>
            <person name="Pohl T."/>
            <person name="Merkel B.J."/>
            <person name="Hornburger P."/>
            <person name="Mueller R.-W."/>
            <person name="Bruemmer F."/>
            <person name="Labrenz M."/>
            <person name="Spormann A.M."/>
            <person name="Op den Camp H."/>
            <person name="Overmann J."/>
            <person name="Amann R."/>
            <person name="Jetten M.S.M."/>
            <person name="Mascher T."/>
            <person name="Medema M.H."/>
            <person name="Devos D.P."/>
            <person name="Kaster A.-K."/>
            <person name="Ovreas L."/>
            <person name="Rohde M."/>
            <person name="Galperin M.Y."/>
            <person name="Jogler C."/>
        </authorList>
    </citation>
    <scope>NUCLEOTIDE SEQUENCE [LARGE SCALE GENOMIC DNA]</scope>
    <source>
        <strain evidence="2 3">Pan265</strain>
    </source>
</reference>
<evidence type="ECO:0000313" key="2">
    <source>
        <dbReference type="EMBL" id="QDU70534.1"/>
    </source>
</evidence>
<dbReference type="PANTHER" id="PTHR30273">
    <property type="entry name" value="PERIPLASMIC SIGNAL SENSOR AND SIGMA FACTOR ACTIVATOR FECR-RELATED"/>
    <property type="match status" value="1"/>
</dbReference>
<dbReference type="PANTHER" id="PTHR30273:SF2">
    <property type="entry name" value="PROTEIN FECR"/>
    <property type="match status" value="1"/>
</dbReference>
<sequence>MSKKGAALTPESDAFVERSLRVLDGIARDSERARLEQELLTSAERRTLFVRLNLHRTEVIAACGRLDAERSQAEKLKGDVLARIGWGGAGSLAAILLLGLWLGWLLTGNEGPKREITQWTQGQLAALTLTVDDSGLMNASTRFFRSGQTLRLDQGVARLETPAGVEMIVDGPATIGFERARSVRLNAGRMVAWVPDGAEGFAIEVKGGRVVDLGTRFGVDVDAVTGEILTHVFDGRVCVESGASEIELTGGQEVRLMPGGLFTGISSGSGLVGFVREVPRTQLAAVIAGFAPLLYYSFDDQGKSGSLNMFDADRSPLAFGTGGRRDEREGRTFLRLSGQPEGCYAKGVLSPWSRDASGYTVLLRVRPIEPGSQNILTATNTLGPDRLFGPQLRIRPDGQLEHVTVVRGPAGPAGEVVQSSDIRISQGQWVTLAITAASEGIMRLYVDGQEAASPVDLDASLYLGYPDLVVGGSAGRVRRDVMHHVAGFSGEVDDLVVIARQLTDADLAKIHGYMNPG</sequence>
<dbReference type="KEGG" id="mcad:Pan265_03620"/>
<dbReference type="Gene3D" id="2.60.120.200">
    <property type="match status" value="1"/>
</dbReference>
<name>A0A518BUC5_9BACT</name>
<dbReference type="EMBL" id="CP036280">
    <property type="protein sequence ID" value="QDU70534.1"/>
    <property type="molecule type" value="Genomic_DNA"/>
</dbReference>
<dbReference type="GO" id="GO:0016989">
    <property type="term" value="F:sigma factor antagonist activity"/>
    <property type="evidence" value="ECO:0007669"/>
    <property type="project" value="TreeGrafter"/>
</dbReference>
<keyword evidence="3" id="KW-1185">Reference proteome</keyword>
<dbReference type="Gene3D" id="2.60.120.1440">
    <property type="match status" value="1"/>
</dbReference>
<proteinExistence type="predicted"/>
<protein>
    <submittedName>
        <fullName evidence="2">FecR protein</fullName>
    </submittedName>
</protein>
<dbReference type="AlphaFoldDB" id="A0A518BUC5"/>
<keyword evidence="1" id="KW-1133">Transmembrane helix</keyword>
<gene>
    <name evidence="2" type="ORF">Pan265_03620</name>
</gene>
<dbReference type="Proteomes" id="UP000320386">
    <property type="component" value="Chromosome"/>
</dbReference>
<evidence type="ECO:0000256" key="1">
    <source>
        <dbReference type="SAM" id="Phobius"/>
    </source>
</evidence>
<dbReference type="SUPFAM" id="SSF49899">
    <property type="entry name" value="Concanavalin A-like lectins/glucanases"/>
    <property type="match status" value="1"/>
</dbReference>
<keyword evidence="1" id="KW-0812">Transmembrane</keyword>
<keyword evidence="1" id="KW-0472">Membrane</keyword>
<dbReference type="InterPro" id="IPR013320">
    <property type="entry name" value="ConA-like_dom_sf"/>
</dbReference>
<accession>A0A518BUC5</accession>
<dbReference type="InterPro" id="IPR012373">
    <property type="entry name" value="Ferrdict_sens_TM"/>
</dbReference>